<dbReference type="EMBL" id="JBEFKJ010000010">
    <property type="protein sequence ID" value="KAL2044027.1"/>
    <property type="molecule type" value="Genomic_DNA"/>
</dbReference>
<evidence type="ECO:0000313" key="3">
    <source>
        <dbReference type="Proteomes" id="UP001590950"/>
    </source>
</evidence>
<sequence length="136" mass="15289">MEKSKAEQIQARLGPPKTPESSLAFQILSFKFSLEWTDPANTPAGRERRLNPPKLPLPSQLLLDRDAFSPSHQENTPLKPEGAAVGPSKYTGRALAEWSLLINECQNFFERRRAEGVPSHQMVETPTLGVEHFRKI</sequence>
<dbReference type="PANTHER" id="PTHR37988">
    <property type="entry name" value="UPF0592 MEMBRANE PROTEIN C7D4.03C"/>
    <property type="match status" value="1"/>
</dbReference>
<reference evidence="2 3" key="1">
    <citation type="submission" date="2024-09" db="EMBL/GenBank/DDBJ databases">
        <title>Rethinking Asexuality: The Enigmatic Case of Functional Sexual Genes in Lepraria (Stereocaulaceae).</title>
        <authorList>
            <person name="Doellman M."/>
            <person name="Sun Y."/>
            <person name="Barcenas-Pena A."/>
            <person name="Lumbsch H.T."/>
            <person name="Grewe F."/>
        </authorList>
    </citation>
    <scope>NUCLEOTIDE SEQUENCE [LARGE SCALE GENOMIC DNA]</scope>
    <source>
        <strain evidence="2 3">Mercado 3170</strain>
    </source>
</reference>
<gene>
    <name evidence="2" type="ORF">N7G274_003548</name>
</gene>
<name>A0ABR4AHE6_9LECA</name>
<comment type="caution">
    <text evidence="2">The sequence shown here is derived from an EMBL/GenBank/DDBJ whole genome shotgun (WGS) entry which is preliminary data.</text>
</comment>
<feature type="region of interest" description="Disordered" evidence="1">
    <location>
        <begin position="66"/>
        <end position="87"/>
    </location>
</feature>
<dbReference type="Proteomes" id="UP001590950">
    <property type="component" value="Unassembled WGS sequence"/>
</dbReference>
<accession>A0ABR4AHE6</accession>
<organism evidence="2 3">
    <name type="scientific">Stereocaulon virgatum</name>
    <dbReference type="NCBI Taxonomy" id="373712"/>
    <lineage>
        <taxon>Eukaryota</taxon>
        <taxon>Fungi</taxon>
        <taxon>Dikarya</taxon>
        <taxon>Ascomycota</taxon>
        <taxon>Pezizomycotina</taxon>
        <taxon>Lecanoromycetes</taxon>
        <taxon>OSLEUM clade</taxon>
        <taxon>Lecanoromycetidae</taxon>
        <taxon>Lecanorales</taxon>
        <taxon>Lecanorineae</taxon>
        <taxon>Stereocaulaceae</taxon>
        <taxon>Stereocaulon</taxon>
    </lineage>
</organism>
<evidence type="ECO:0000256" key="1">
    <source>
        <dbReference type="SAM" id="MobiDB-lite"/>
    </source>
</evidence>
<feature type="region of interest" description="Disordered" evidence="1">
    <location>
        <begin position="1"/>
        <end position="20"/>
    </location>
</feature>
<protein>
    <submittedName>
        <fullName evidence="2">Uncharacterized protein</fullName>
    </submittedName>
</protein>
<keyword evidence="3" id="KW-1185">Reference proteome</keyword>
<evidence type="ECO:0000313" key="2">
    <source>
        <dbReference type="EMBL" id="KAL2044027.1"/>
    </source>
</evidence>
<proteinExistence type="predicted"/>
<dbReference type="PANTHER" id="PTHR37988:SF1">
    <property type="entry name" value="UPF0592 MEMBRANE PROTEIN C7D4.03C"/>
    <property type="match status" value="1"/>
</dbReference>